<evidence type="ECO:0000313" key="8">
    <source>
        <dbReference type="Proteomes" id="UP000664417"/>
    </source>
</evidence>
<evidence type="ECO:0000313" key="7">
    <source>
        <dbReference type="EMBL" id="MBO1321401.1"/>
    </source>
</evidence>
<dbReference type="InterPro" id="IPR009061">
    <property type="entry name" value="DNA-bd_dom_put_sf"/>
</dbReference>
<feature type="domain" description="HTH merR-type" evidence="6">
    <location>
        <begin position="10"/>
        <end position="76"/>
    </location>
</feature>
<dbReference type="GO" id="GO:0003677">
    <property type="term" value="F:DNA binding"/>
    <property type="evidence" value="ECO:0007669"/>
    <property type="project" value="UniProtKB-KW"/>
</dbReference>
<keyword evidence="1" id="KW-0678">Repressor</keyword>
<dbReference type="AlphaFoldDB" id="A0A8J7QIK3"/>
<dbReference type="InterPro" id="IPR000551">
    <property type="entry name" value="MerR-type_HTH_dom"/>
</dbReference>
<dbReference type="GO" id="GO:0003700">
    <property type="term" value="F:DNA-binding transcription factor activity"/>
    <property type="evidence" value="ECO:0007669"/>
    <property type="project" value="InterPro"/>
</dbReference>
<evidence type="ECO:0000256" key="2">
    <source>
        <dbReference type="ARBA" id="ARBA00023015"/>
    </source>
</evidence>
<dbReference type="Pfam" id="PF13411">
    <property type="entry name" value="MerR_1"/>
    <property type="match status" value="1"/>
</dbReference>
<dbReference type="PROSITE" id="PS50937">
    <property type="entry name" value="HTH_MERR_2"/>
    <property type="match status" value="1"/>
</dbReference>
<dbReference type="EMBL" id="JAFREP010000024">
    <property type="protein sequence ID" value="MBO1321401.1"/>
    <property type="molecule type" value="Genomic_DNA"/>
</dbReference>
<dbReference type="SMART" id="SM00422">
    <property type="entry name" value="HTH_MERR"/>
    <property type="match status" value="1"/>
</dbReference>
<feature type="coiled-coil region" evidence="5">
    <location>
        <begin position="88"/>
        <end position="115"/>
    </location>
</feature>
<dbReference type="RefSeq" id="WP_207861375.1">
    <property type="nucleotide sequence ID" value="NZ_JAFREP010000024.1"/>
</dbReference>
<evidence type="ECO:0000259" key="6">
    <source>
        <dbReference type="PROSITE" id="PS50937"/>
    </source>
</evidence>
<keyword evidence="4" id="KW-0804">Transcription</keyword>
<dbReference type="Gene3D" id="1.10.1660.10">
    <property type="match status" value="1"/>
</dbReference>
<keyword evidence="5" id="KW-0175">Coiled coil</keyword>
<keyword evidence="3" id="KW-0238">DNA-binding</keyword>
<evidence type="ECO:0000256" key="5">
    <source>
        <dbReference type="SAM" id="Coils"/>
    </source>
</evidence>
<dbReference type="Proteomes" id="UP000664417">
    <property type="component" value="Unassembled WGS sequence"/>
</dbReference>
<dbReference type="PRINTS" id="PR00040">
    <property type="entry name" value="HTHMERR"/>
</dbReference>
<evidence type="ECO:0000256" key="4">
    <source>
        <dbReference type="ARBA" id="ARBA00023163"/>
    </source>
</evidence>
<dbReference type="PANTHER" id="PTHR30204:SF69">
    <property type="entry name" value="MERR-FAMILY TRANSCRIPTIONAL REGULATOR"/>
    <property type="match status" value="1"/>
</dbReference>
<dbReference type="PANTHER" id="PTHR30204">
    <property type="entry name" value="REDOX-CYCLING DRUG-SENSING TRANSCRIPTIONAL ACTIVATOR SOXR"/>
    <property type="match status" value="1"/>
</dbReference>
<dbReference type="SUPFAM" id="SSF46955">
    <property type="entry name" value="Putative DNA-binding domain"/>
    <property type="match status" value="1"/>
</dbReference>
<name>A0A8J7QIK3_9BACT</name>
<accession>A0A8J7QIK3</accession>
<protein>
    <submittedName>
        <fullName evidence="7">MerR family transcriptional regulator</fullName>
    </submittedName>
</protein>
<sequence length="143" mass="15831">MALETKKGRTIGAAAKAAGLGVETIRFYERKGLIVQPPKHGGFRTYSDNDIKQLRFIRKAKTLGFTLDAIKSLLALESGTEESNAVIHAKSEETIREIQQKIAELEQMLASLQKFSTSCAHGKKTSAKHCGLLECFEKDWDCC</sequence>
<keyword evidence="8" id="KW-1185">Reference proteome</keyword>
<evidence type="ECO:0000256" key="1">
    <source>
        <dbReference type="ARBA" id="ARBA00022491"/>
    </source>
</evidence>
<proteinExistence type="predicted"/>
<evidence type="ECO:0000256" key="3">
    <source>
        <dbReference type="ARBA" id="ARBA00023125"/>
    </source>
</evidence>
<organism evidence="7 8">
    <name type="scientific">Acanthopleuribacter pedis</name>
    <dbReference type="NCBI Taxonomy" id="442870"/>
    <lineage>
        <taxon>Bacteria</taxon>
        <taxon>Pseudomonadati</taxon>
        <taxon>Acidobacteriota</taxon>
        <taxon>Holophagae</taxon>
        <taxon>Acanthopleuribacterales</taxon>
        <taxon>Acanthopleuribacteraceae</taxon>
        <taxon>Acanthopleuribacter</taxon>
    </lineage>
</organism>
<gene>
    <name evidence="7" type="ORF">J3U88_23165</name>
</gene>
<dbReference type="InterPro" id="IPR047057">
    <property type="entry name" value="MerR_fam"/>
</dbReference>
<reference evidence="7" key="1">
    <citation type="submission" date="2021-03" db="EMBL/GenBank/DDBJ databases">
        <authorList>
            <person name="Wang G."/>
        </authorList>
    </citation>
    <scope>NUCLEOTIDE SEQUENCE</scope>
    <source>
        <strain evidence="7">KCTC 12899</strain>
    </source>
</reference>
<keyword evidence="2" id="KW-0805">Transcription regulation</keyword>
<comment type="caution">
    <text evidence="7">The sequence shown here is derived from an EMBL/GenBank/DDBJ whole genome shotgun (WGS) entry which is preliminary data.</text>
</comment>